<dbReference type="Pfam" id="PF00593">
    <property type="entry name" value="TonB_dep_Rec_b-barrel"/>
    <property type="match status" value="1"/>
</dbReference>
<keyword evidence="13" id="KW-1185">Reference proteome</keyword>
<evidence type="ECO:0000256" key="6">
    <source>
        <dbReference type="ARBA" id="ARBA00023136"/>
    </source>
</evidence>
<keyword evidence="4 8" id="KW-0812">Transmembrane</keyword>
<feature type="domain" description="TonB-dependent receptor-like beta-barrel" evidence="10">
    <location>
        <begin position="232"/>
        <end position="632"/>
    </location>
</feature>
<evidence type="ECO:0000313" key="12">
    <source>
        <dbReference type="EMBL" id="MDR7090000.1"/>
    </source>
</evidence>
<dbReference type="PANTHER" id="PTHR30069:SF27">
    <property type="entry name" value="BLL4766 PROTEIN"/>
    <property type="match status" value="1"/>
</dbReference>
<comment type="similarity">
    <text evidence="8 9">Belongs to the TonB-dependent receptor family.</text>
</comment>
<dbReference type="SUPFAM" id="SSF56935">
    <property type="entry name" value="Porins"/>
    <property type="match status" value="1"/>
</dbReference>
<evidence type="ECO:0000313" key="13">
    <source>
        <dbReference type="Proteomes" id="UP001253595"/>
    </source>
</evidence>
<comment type="subcellular location">
    <subcellularLocation>
        <location evidence="1 8">Cell outer membrane</location>
        <topology evidence="1 8">Multi-pass membrane protein</topology>
    </subcellularLocation>
</comment>
<evidence type="ECO:0000259" key="11">
    <source>
        <dbReference type="Pfam" id="PF07715"/>
    </source>
</evidence>
<evidence type="ECO:0000256" key="3">
    <source>
        <dbReference type="ARBA" id="ARBA00022452"/>
    </source>
</evidence>
<evidence type="ECO:0000259" key="10">
    <source>
        <dbReference type="Pfam" id="PF00593"/>
    </source>
</evidence>
<keyword evidence="2 8" id="KW-0813">Transport</keyword>
<dbReference type="InterPro" id="IPR000531">
    <property type="entry name" value="Beta-barrel_TonB"/>
</dbReference>
<evidence type="ECO:0000256" key="5">
    <source>
        <dbReference type="ARBA" id="ARBA00023077"/>
    </source>
</evidence>
<dbReference type="EMBL" id="JAVDVX010000003">
    <property type="protein sequence ID" value="MDR7090000.1"/>
    <property type="molecule type" value="Genomic_DNA"/>
</dbReference>
<dbReference type="InterPro" id="IPR039426">
    <property type="entry name" value="TonB-dep_rcpt-like"/>
</dbReference>
<name>A0ABU1UXS8_9GAMM</name>
<accession>A0ABU1UXS8</accession>
<evidence type="ECO:0000256" key="1">
    <source>
        <dbReference type="ARBA" id="ARBA00004571"/>
    </source>
</evidence>
<dbReference type="Gene3D" id="2.40.170.20">
    <property type="entry name" value="TonB-dependent receptor, beta-barrel domain"/>
    <property type="match status" value="1"/>
</dbReference>
<feature type="domain" description="TonB-dependent receptor plug" evidence="11">
    <location>
        <begin position="49"/>
        <end position="161"/>
    </location>
</feature>
<dbReference type="InterPro" id="IPR012910">
    <property type="entry name" value="Plug_dom"/>
</dbReference>
<dbReference type="PROSITE" id="PS52016">
    <property type="entry name" value="TONB_DEPENDENT_REC_3"/>
    <property type="match status" value="1"/>
</dbReference>
<keyword evidence="5 9" id="KW-0798">TonB box</keyword>
<evidence type="ECO:0000256" key="9">
    <source>
        <dbReference type="RuleBase" id="RU003357"/>
    </source>
</evidence>
<proteinExistence type="inferred from homology"/>
<dbReference type="Pfam" id="PF07715">
    <property type="entry name" value="Plug"/>
    <property type="match status" value="1"/>
</dbReference>
<comment type="caution">
    <text evidence="12">The sequence shown here is derived from an EMBL/GenBank/DDBJ whole genome shotgun (WGS) entry which is preliminary data.</text>
</comment>
<dbReference type="Proteomes" id="UP001253595">
    <property type="component" value="Unassembled WGS sequence"/>
</dbReference>
<evidence type="ECO:0000256" key="2">
    <source>
        <dbReference type="ARBA" id="ARBA00022448"/>
    </source>
</evidence>
<dbReference type="InterPro" id="IPR036942">
    <property type="entry name" value="Beta-barrel_TonB_sf"/>
</dbReference>
<keyword evidence="7 8" id="KW-0998">Cell outer membrane</keyword>
<keyword evidence="12" id="KW-0675">Receptor</keyword>
<dbReference type="RefSeq" id="WP_310071957.1">
    <property type="nucleotide sequence ID" value="NZ_JAVDVX010000003.1"/>
</dbReference>
<keyword evidence="3 8" id="KW-1134">Transmembrane beta strand</keyword>
<evidence type="ECO:0000256" key="4">
    <source>
        <dbReference type="ARBA" id="ARBA00022692"/>
    </source>
</evidence>
<reference evidence="12 13" key="1">
    <citation type="submission" date="2023-07" db="EMBL/GenBank/DDBJ databases">
        <title>Sorghum-associated microbial communities from plants grown in Nebraska, USA.</title>
        <authorList>
            <person name="Schachtman D."/>
        </authorList>
    </citation>
    <scope>NUCLEOTIDE SEQUENCE [LARGE SCALE GENOMIC DNA]</scope>
    <source>
        <strain evidence="12 13">BE190</strain>
    </source>
</reference>
<evidence type="ECO:0000256" key="7">
    <source>
        <dbReference type="ARBA" id="ARBA00023237"/>
    </source>
</evidence>
<dbReference type="Gene3D" id="2.170.130.10">
    <property type="entry name" value="TonB-dependent receptor, plug domain"/>
    <property type="match status" value="1"/>
</dbReference>
<gene>
    <name evidence="12" type="ORF">J2X05_002022</name>
</gene>
<keyword evidence="6 8" id="KW-0472">Membrane</keyword>
<dbReference type="CDD" id="cd01347">
    <property type="entry name" value="ligand_gated_channel"/>
    <property type="match status" value="1"/>
</dbReference>
<dbReference type="InterPro" id="IPR037066">
    <property type="entry name" value="Plug_dom_sf"/>
</dbReference>
<protein>
    <submittedName>
        <fullName evidence="12">Iron complex outermembrane receptor protein</fullName>
    </submittedName>
</protein>
<sequence>MLRVIRLMLSGVVLVTQSVWANPGNLLDMNLEQLLQVDITSSTLRAESIKTVPSATTVFTRSQLDALGLDYLHELLSLVPGFQTSRAADGPFSYSFSIRGRRQSGQSREVMLLVDGRAFTDPRSGSIEGAIHLYPIANIEQVEIIRGPASAIYGSGAFTGVISITSRKQVNQVTLGVGENQKRNADINLSYQLGHWQTHFYGRLAQDSGQQYQIGSQTTRDPHREMLLDWNVQYRNSRIQAFYSEQEASDFYVLEKINNGFNNYWQTFKHLRFDHQLNPSENWKINLALSHEKAQQELMGTLLPAGALSVISTPSSDAPLLTKGVLASEAYRFNVANDLDINALLSMQFGMEWQHQREIKARSYNNYDLLQWVQREYPVNYYGELTSETVVGRERSRDLTGIYTQWLYQLRDDTRLTAGLRYDHYEFLEAHVSPRLGVVHQLDEHHTLKLLYSEAFRAPTFGETDLQNNQFLIGNPDLESETVKSSELLWVGTWKQLTLGMTLNHNQYEKPISTGFVGATRTYVNGAGQKIYGSGARFEWQLNSQWMLRGHVSKFHELPDAFFREADSLGSLGVNYQRDRWNWNLSAIYQGERQYQLTSSQRATLDSYWYFNTQVRYAVDAKTTLAFAIKNLSDKNYFTPSQGTGLVGGVPNRGREASIGLHWQW</sequence>
<dbReference type="PANTHER" id="PTHR30069">
    <property type="entry name" value="TONB-DEPENDENT OUTER MEMBRANE RECEPTOR"/>
    <property type="match status" value="1"/>
</dbReference>
<organism evidence="12 13">
    <name type="scientific">Cellvibrio fibrivorans</name>
    <dbReference type="NCBI Taxonomy" id="126350"/>
    <lineage>
        <taxon>Bacteria</taxon>
        <taxon>Pseudomonadati</taxon>
        <taxon>Pseudomonadota</taxon>
        <taxon>Gammaproteobacteria</taxon>
        <taxon>Cellvibrionales</taxon>
        <taxon>Cellvibrionaceae</taxon>
        <taxon>Cellvibrio</taxon>
    </lineage>
</organism>
<evidence type="ECO:0000256" key="8">
    <source>
        <dbReference type="PROSITE-ProRule" id="PRU01360"/>
    </source>
</evidence>